<evidence type="ECO:0000256" key="8">
    <source>
        <dbReference type="ARBA" id="ARBA00023163"/>
    </source>
</evidence>
<keyword evidence="3 9" id="KW-0597">Phosphoprotein</keyword>
<dbReference type="PANTHER" id="PTHR45526:SF6">
    <property type="entry name" value="TRANSCRIPTIONAL REGULATORY PROTEIN CITT"/>
    <property type="match status" value="1"/>
</dbReference>
<evidence type="ECO:0000256" key="3">
    <source>
        <dbReference type="ARBA" id="ARBA00022553"/>
    </source>
</evidence>
<evidence type="ECO:0000256" key="1">
    <source>
        <dbReference type="ARBA" id="ARBA00004496"/>
    </source>
</evidence>
<comment type="caution">
    <text evidence="11">The sequence shown here is derived from an EMBL/GenBank/DDBJ whole genome shotgun (WGS) entry which is preliminary data.</text>
</comment>
<protein>
    <submittedName>
        <fullName evidence="11">Transcriptional regulator</fullName>
    </submittedName>
</protein>
<reference evidence="11 12" key="1">
    <citation type="submission" date="2015-04" db="EMBL/GenBank/DDBJ databases">
        <title>Taxonomic description and genome sequence of Bacillus campisalis sp. nov., a novel member of the genus Bacillus isolated from solar saltern.</title>
        <authorList>
            <person name="Mathan Kumar R."/>
            <person name="Kaur G."/>
            <person name="Kumar A."/>
            <person name="Singh N.K."/>
            <person name="Kaur N."/>
            <person name="Kumar N."/>
            <person name="Mayilraj S."/>
        </authorList>
    </citation>
    <scope>NUCLEOTIDE SEQUENCE [LARGE SCALE GENOMIC DNA]</scope>
    <source>
        <strain evidence="11 12">SA2-6</strain>
    </source>
</reference>
<dbReference type="InterPro" id="IPR011006">
    <property type="entry name" value="CheY-like_superfamily"/>
</dbReference>
<dbReference type="GO" id="GO:0003677">
    <property type="term" value="F:DNA binding"/>
    <property type="evidence" value="ECO:0007669"/>
    <property type="project" value="UniProtKB-KW"/>
</dbReference>
<feature type="modified residue" description="4-aspartylphosphate" evidence="9">
    <location>
        <position position="53"/>
    </location>
</feature>
<dbReference type="InterPro" id="IPR051271">
    <property type="entry name" value="2C-system_Tx_regulators"/>
</dbReference>
<dbReference type="InterPro" id="IPR024187">
    <property type="entry name" value="Sig_transdc_resp-reg_cit/mal"/>
</dbReference>
<dbReference type="GO" id="GO:0000156">
    <property type="term" value="F:phosphorelay response regulator activity"/>
    <property type="evidence" value="ECO:0007669"/>
    <property type="project" value="TreeGrafter"/>
</dbReference>
<keyword evidence="2" id="KW-0963">Cytoplasm</keyword>
<dbReference type="PIRSF" id="PIRSF006171">
    <property type="entry name" value="RR_citrat_malat"/>
    <property type="match status" value="1"/>
</dbReference>
<evidence type="ECO:0000256" key="5">
    <source>
        <dbReference type="ARBA" id="ARBA00023015"/>
    </source>
</evidence>
<feature type="domain" description="Response regulatory" evidence="10">
    <location>
        <begin position="2"/>
        <end position="118"/>
    </location>
</feature>
<keyword evidence="4" id="KW-0902">Two-component regulatory system</keyword>
<dbReference type="SUPFAM" id="SSF52172">
    <property type="entry name" value="CheY-like"/>
    <property type="match status" value="1"/>
</dbReference>
<keyword evidence="5" id="KW-0805">Transcription regulation</keyword>
<comment type="subcellular location">
    <subcellularLocation>
        <location evidence="1">Cytoplasm</location>
    </subcellularLocation>
</comment>
<dbReference type="PATRIC" id="fig|1408103.3.peg.1322"/>
<dbReference type="InterPro" id="IPR001789">
    <property type="entry name" value="Sig_transdc_resp-reg_receiver"/>
</dbReference>
<dbReference type="SMART" id="SM00448">
    <property type="entry name" value="REC"/>
    <property type="match status" value="1"/>
</dbReference>
<evidence type="ECO:0000256" key="2">
    <source>
        <dbReference type="ARBA" id="ARBA00022490"/>
    </source>
</evidence>
<evidence type="ECO:0000259" key="10">
    <source>
        <dbReference type="PROSITE" id="PS50110"/>
    </source>
</evidence>
<sequence length="223" mass="25642">MKVIIAEDDFRIAQIHEEYLRQVKGMELVGKALNARETLNLLSEYPADLLLLDVYMPDRLGTDLLMEIREKHRDIDIILITAATDKEHLNKALKFGVQHYLIKPVTMETFVETMEKYKQTKKLLDSLPEVNQEVVNRLFGGYEAKEDKQDLPAGIDYLTLKKVSKILKENPGGLPADKVGEKMGASRTTARRYLEYLVSTNQAYVEQEYGVVGRPERNYHIKE</sequence>
<proteinExistence type="predicted"/>
<dbReference type="AlphaFoldDB" id="A0A0M2SXX0"/>
<dbReference type="PANTHER" id="PTHR45526">
    <property type="entry name" value="TRANSCRIPTIONAL REGULATORY PROTEIN DPIA"/>
    <property type="match status" value="1"/>
</dbReference>
<keyword evidence="7" id="KW-0010">Activator</keyword>
<gene>
    <name evidence="11" type="ORF">WQ57_05885</name>
</gene>
<evidence type="ECO:0000256" key="4">
    <source>
        <dbReference type="ARBA" id="ARBA00023012"/>
    </source>
</evidence>
<name>A0A0M2SXX0_9BACI</name>
<dbReference type="Pfam" id="PF00072">
    <property type="entry name" value="Response_reg"/>
    <property type="match status" value="1"/>
</dbReference>
<dbReference type="InterPro" id="IPR048714">
    <property type="entry name" value="DpiA-like_HTH"/>
</dbReference>
<dbReference type="EMBL" id="LAYY01000005">
    <property type="protein sequence ID" value="KKK39023.1"/>
    <property type="molecule type" value="Genomic_DNA"/>
</dbReference>
<evidence type="ECO:0000256" key="9">
    <source>
        <dbReference type="PROSITE-ProRule" id="PRU00169"/>
    </source>
</evidence>
<evidence type="ECO:0000313" key="11">
    <source>
        <dbReference type="EMBL" id="KKK39023.1"/>
    </source>
</evidence>
<evidence type="ECO:0000313" key="12">
    <source>
        <dbReference type="Proteomes" id="UP000034166"/>
    </source>
</evidence>
<keyword evidence="6" id="KW-0238">DNA-binding</keyword>
<dbReference type="Pfam" id="PF20714">
    <property type="entry name" value="HTH_64"/>
    <property type="match status" value="1"/>
</dbReference>
<accession>A0A0M2SXX0</accession>
<dbReference type="GO" id="GO:0003700">
    <property type="term" value="F:DNA-binding transcription factor activity"/>
    <property type="evidence" value="ECO:0007669"/>
    <property type="project" value="InterPro"/>
</dbReference>
<dbReference type="GO" id="GO:0005737">
    <property type="term" value="C:cytoplasm"/>
    <property type="evidence" value="ECO:0007669"/>
    <property type="project" value="UniProtKB-SubCell"/>
</dbReference>
<dbReference type="Gene3D" id="3.40.50.2300">
    <property type="match status" value="1"/>
</dbReference>
<keyword evidence="8" id="KW-0804">Transcription</keyword>
<keyword evidence="12" id="KW-1185">Reference proteome</keyword>
<dbReference type="PROSITE" id="PS50110">
    <property type="entry name" value="RESPONSE_REGULATORY"/>
    <property type="match status" value="1"/>
</dbReference>
<dbReference type="Proteomes" id="UP000034166">
    <property type="component" value="Unassembled WGS sequence"/>
</dbReference>
<evidence type="ECO:0000256" key="6">
    <source>
        <dbReference type="ARBA" id="ARBA00023125"/>
    </source>
</evidence>
<evidence type="ECO:0000256" key="7">
    <source>
        <dbReference type="ARBA" id="ARBA00023159"/>
    </source>
</evidence>
<organism evidence="11 12">
    <name type="scientific">Mesobacillus campisalis</name>
    <dbReference type="NCBI Taxonomy" id="1408103"/>
    <lineage>
        <taxon>Bacteria</taxon>
        <taxon>Bacillati</taxon>
        <taxon>Bacillota</taxon>
        <taxon>Bacilli</taxon>
        <taxon>Bacillales</taxon>
        <taxon>Bacillaceae</taxon>
        <taxon>Mesobacillus</taxon>
    </lineage>
</organism>